<reference evidence="1" key="1">
    <citation type="submission" date="2021-05" db="EMBL/GenBank/DDBJ databases">
        <authorList>
            <person name="Alioto T."/>
            <person name="Alioto T."/>
            <person name="Gomez Garrido J."/>
        </authorList>
    </citation>
    <scope>NUCLEOTIDE SEQUENCE</scope>
</reference>
<organism evidence="1">
    <name type="scientific">Cacopsylla melanoneura</name>
    <dbReference type="NCBI Taxonomy" id="428564"/>
    <lineage>
        <taxon>Eukaryota</taxon>
        <taxon>Metazoa</taxon>
        <taxon>Ecdysozoa</taxon>
        <taxon>Arthropoda</taxon>
        <taxon>Hexapoda</taxon>
        <taxon>Insecta</taxon>
        <taxon>Pterygota</taxon>
        <taxon>Neoptera</taxon>
        <taxon>Paraneoptera</taxon>
        <taxon>Hemiptera</taxon>
        <taxon>Sternorrhyncha</taxon>
        <taxon>Psylloidea</taxon>
        <taxon>Psyllidae</taxon>
        <taxon>Psyllinae</taxon>
        <taxon>Cacopsylla</taxon>
    </lineage>
</organism>
<evidence type="ECO:0000313" key="1">
    <source>
        <dbReference type="EMBL" id="CAG6781279.1"/>
    </source>
</evidence>
<accession>A0A8D9B9U4</accession>
<dbReference type="EMBL" id="HBUF01622134">
    <property type="protein sequence ID" value="CAG6781279.1"/>
    <property type="molecule type" value="Transcribed_RNA"/>
</dbReference>
<name>A0A8D9B9U4_9HEMI</name>
<dbReference type="AlphaFoldDB" id="A0A8D9B9U4"/>
<dbReference type="EMBL" id="HBUF01622133">
    <property type="protein sequence ID" value="CAG6781277.1"/>
    <property type="molecule type" value="Transcribed_RNA"/>
</dbReference>
<proteinExistence type="predicted"/>
<dbReference type="EMBL" id="HBUF01622132">
    <property type="protein sequence ID" value="CAG6781275.1"/>
    <property type="molecule type" value="Transcribed_RNA"/>
</dbReference>
<protein>
    <submittedName>
        <fullName evidence="1">Uncharacterized protein</fullName>
    </submittedName>
</protein>
<sequence>MRCKFYFSNQPQWPDYIWQFAKRHIIPIIQKSISGVSLFRTRLKILISNHILIKSCIAHFRAKLYLVSCTYYFSLLLKDRSHRMTERGLRTGRSELCNLRK</sequence>